<dbReference type="OrthoDB" id="9808843at2"/>
<dbReference type="PROSITE" id="PS50110">
    <property type="entry name" value="RESPONSE_REGULATORY"/>
    <property type="match status" value="1"/>
</dbReference>
<dbReference type="InterPro" id="IPR011006">
    <property type="entry name" value="CheY-like_superfamily"/>
</dbReference>
<evidence type="ECO:0000259" key="2">
    <source>
        <dbReference type="PROSITE" id="PS50110"/>
    </source>
</evidence>
<dbReference type="Gene3D" id="3.40.50.2300">
    <property type="match status" value="1"/>
</dbReference>
<dbReference type="RefSeq" id="WP_155304687.1">
    <property type="nucleotide sequence ID" value="NZ_AP021875.1"/>
</dbReference>
<dbReference type="KEGG" id="dwd:DSCW_32140"/>
<dbReference type="InterPro" id="IPR001789">
    <property type="entry name" value="Sig_transdc_resp-reg_receiver"/>
</dbReference>
<dbReference type="GO" id="GO:0000160">
    <property type="term" value="P:phosphorelay signal transduction system"/>
    <property type="evidence" value="ECO:0007669"/>
    <property type="project" value="InterPro"/>
</dbReference>
<comment type="caution">
    <text evidence="1">Lacks conserved residue(s) required for the propagation of feature annotation.</text>
</comment>
<gene>
    <name evidence="3" type="ORF">DSCW_32140</name>
</gene>
<sequence length="123" mass="13692">MAQILAYDSDLAMNWDVVSSLGHDVATFNDPGETIDFARENKVDIALLSNAEGIDMIKHLREISPNFKVVIFCDAPDIMEVRRALRLAPCSFLFKPIVREELDACLKRALLKGKSTIKGSLNV</sequence>
<dbReference type="Pfam" id="PF00072">
    <property type="entry name" value="Response_reg"/>
    <property type="match status" value="1"/>
</dbReference>
<keyword evidence="4" id="KW-1185">Reference proteome</keyword>
<dbReference type="AlphaFoldDB" id="A0A5K7ZIB3"/>
<organism evidence="3 4">
    <name type="scientific">Desulfosarcina widdelii</name>
    <dbReference type="NCBI Taxonomy" id="947919"/>
    <lineage>
        <taxon>Bacteria</taxon>
        <taxon>Pseudomonadati</taxon>
        <taxon>Thermodesulfobacteriota</taxon>
        <taxon>Desulfobacteria</taxon>
        <taxon>Desulfobacterales</taxon>
        <taxon>Desulfosarcinaceae</taxon>
        <taxon>Desulfosarcina</taxon>
    </lineage>
</organism>
<reference evidence="3 4" key="1">
    <citation type="submission" date="2019-11" db="EMBL/GenBank/DDBJ databases">
        <title>Comparative genomics of hydrocarbon-degrading Desulfosarcina strains.</title>
        <authorList>
            <person name="Watanabe M."/>
            <person name="Kojima H."/>
            <person name="Fukui M."/>
        </authorList>
    </citation>
    <scope>NUCLEOTIDE SEQUENCE [LARGE SCALE GENOMIC DNA]</scope>
    <source>
        <strain evidence="3 4">PP31</strain>
    </source>
</reference>
<dbReference type="EMBL" id="AP021875">
    <property type="protein sequence ID" value="BBO75797.1"/>
    <property type="molecule type" value="Genomic_DNA"/>
</dbReference>
<feature type="domain" description="Response regulatory" evidence="2">
    <location>
        <begin position="1"/>
        <end position="110"/>
    </location>
</feature>
<dbReference type="SUPFAM" id="SSF52172">
    <property type="entry name" value="CheY-like"/>
    <property type="match status" value="1"/>
</dbReference>
<name>A0A5K7ZIB3_9BACT</name>
<evidence type="ECO:0000313" key="4">
    <source>
        <dbReference type="Proteomes" id="UP000427769"/>
    </source>
</evidence>
<protein>
    <recommendedName>
        <fullName evidence="2">Response regulatory domain-containing protein</fullName>
    </recommendedName>
</protein>
<accession>A0A5K7ZIB3</accession>
<evidence type="ECO:0000256" key="1">
    <source>
        <dbReference type="PROSITE-ProRule" id="PRU00169"/>
    </source>
</evidence>
<evidence type="ECO:0000313" key="3">
    <source>
        <dbReference type="EMBL" id="BBO75797.1"/>
    </source>
</evidence>
<proteinExistence type="predicted"/>
<dbReference type="Proteomes" id="UP000427769">
    <property type="component" value="Chromosome"/>
</dbReference>